<gene>
    <name evidence="4" type="ORF">SDC9_101463</name>
</gene>
<dbReference type="AlphaFoldDB" id="A0A645AYT9"/>
<comment type="similarity">
    <text evidence="1">Belongs to the glycosyl hydrolase 20 family.</text>
</comment>
<dbReference type="Gene3D" id="3.20.20.80">
    <property type="entry name" value="Glycosidases"/>
    <property type="match status" value="1"/>
</dbReference>
<dbReference type="Pfam" id="PF00728">
    <property type="entry name" value="Glyco_hydro_20"/>
    <property type="match status" value="1"/>
</dbReference>
<dbReference type="GO" id="GO:0005975">
    <property type="term" value="P:carbohydrate metabolic process"/>
    <property type="evidence" value="ECO:0007669"/>
    <property type="project" value="InterPro"/>
</dbReference>
<feature type="domain" description="Glycoside hydrolase family 20 catalytic" evidence="3">
    <location>
        <begin position="46"/>
        <end position="227"/>
    </location>
</feature>
<dbReference type="EMBL" id="VSSQ01014913">
    <property type="protein sequence ID" value="MPM54684.1"/>
    <property type="molecule type" value="Genomic_DNA"/>
</dbReference>
<evidence type="ECO:0000313" key="4">
    <source>
        <dbReference type="EMBL" id="MPM54684.1"/>
    </source>
</evidence>
<keyword evidence="2" id="KW-0378">Hydrolase</keyword>
<organism evidence="4">
    <name type="scientific">bioreactor metagenome</name>
    <dbReference type="NCBI Taxonomy" id="1076179"/>
    <lineage>
        <taxon>unclassified sequences</taxon>
        <taxon>metagenomes</taxon>
        <taxon>ecological metagenomes</taxon>
    </lineage>
</organism>
<evidence type="ECO:0000256" key="2">
    <source>
        <dbReference type="ARBA" id="ARBA00022801"/>
    </source>
</evidence>
<name>A0A645AYT9_9ZZZZ</name>
<dbReference type="InterPro" id="IPR015883">
    <property type="entry name" value="Glyco_hydro_20_cat"/>
</dbReference>
<evidence type="ECO:0000259" key="3">
    <source>
        <dbReference type="Pfam" id="PF00728"/>
    </source>
</evidence>
<proteinExistence type="inferred from homology"/>
<sequence>MAPQINLLGHQSWAETTYSLLREYPEFDETPHIDTAIDYISWPNPAGLYCKSYCPLHPDIHKVVFALVDELMDVCEAEYFHAGMDEVFYIGDDKCPRCSGRDKAELFAGEVTKISNHLDLKNRRLMIWGDRLIDGKTTGVGLWEGSYNNTHRAVDMIPKNVFICDWHYDHAELTSVYFAMKGFDVATSPWNNPKMAATQLTNMVDFRRQSNPVMQKHFQGIITTVWSGAESFMNSYYDPKTYKITAPETEHMPQNPGGDARTLKFLMEEFKKLNE</sequence>
<reference evidence="4" key="1">
    <citation type="submission" date="2019-08" db="EMBL/GenBank/DDBJ databases">
        <authorList>
            <person name="Kucharzyk K."/>
            <person name="Murdoch R.W."/>
            <person name="Higgins S."/>
            <person name="Loffler F."/>
        </authorList>
    </citation>
    <scope>NUCLEOTIDE SEQUENCE</scope>
</reference>
<evidence type="ECO:0000256" key="1">
    <source>
        <dbReference type="ARBA" id="ARBA00006285"/>
    </source>
</evidence>
<dbReference type="SUPFAM" id="SSF51445">
    <property type="entry name" value="(Trans)glycosidases"/>
    <property type="match status" value="1"/>
</dbReference>
<dbReference type="GO" id="GO:0004563">
    <property type="term" value="F:beta-N-acetylhexosaminidase activity"/>
    <property type="evidence" value="ECO:0007669"/>
    <property type="project" value="UniProtKB-ARBA"/>
</dbReference>
<protein>
    <recommendedName>
        <fullName evidence="3">Glycoside hydrolase family 20 catalytic domain-containing protein</fullName>
    </recommendedName>
</protein>
<accession>A0A645AYT9</accession>
<comment type="caution">
    <text evidence="4">The sequence shown here is derived from an EMBL/GenBank/DDBJ whole genome shotgun (WGS) entry which is preliminary data.</text>
</comment>
<dbReference type="InterPro" id="IPR017853">
    <property type="entry name" value="GH"/>
</dbReference>